<keyword evidence="3" id="KW-1185">Reference proteome</keyword>
<gene>
    <name evidence="2" type="ORF">SCUD_LOCUS3695</name>
</gene>
<accession>A0A183JLW4</accession>
<organism evidence="4">
    <name type="scientific">Schistosoma curassoni</name>
    <dbReference type="NCBI Taxonomy" id="6186"/>
    <lineage>
        <taxon>Eukaryota</taxon>
        <taxon>Metazoa</taxon>
        <taxon>Spiralia</taxon>
        <taxon>Lophotrochozoa</taxon>
        <taxon>Platyhelminthes</taxon>
        <taxon>Trematoda</taxon>
        <taxon>Digenea</taxon>
        <taxon>Strigeidida</taxon>
        <taxon>Schistosomatoidea</taxon>
        <taxon>Schistosomatidae</taxon>
        <taxon>Schistosoma</taxon>
    </lineage>
</organism>
<evidence type="ECO:0000313" key="3">
    <source>
        <dbReference type="Proteomes" id="UP000279833"/>
    </source>
</evidence>
<dbReference type="Pfam" id="PF20049">
    <property type="entry name" value="DUF6451"/>
    <property type="match status" value="1"/>
</dbReference>
<evidence type="ECO:0000313" key="4">
    <source>
        <dbReference type="WBParaSite" id="SCUD_0000369501-mRNA-1"/>
    </source>
</evidence>
<evidence type="ECO:0000259" key="1">
    <source>
        <dbReference type="Pfam" id="PF20049"/>
    </source>
</evidence>
<protein>
    <submittedName>
        <fullName evidence="4">DUF6451 domain-containing protein</fullName>
    </submittedName>
</protein>
<name>A0A183JLW4_9TREM</name>
<dbReference type="WBParaSite" id="SCUD_0000369501-mRNA-1">
    <property type="protein sequence ID" value="SCUD_0000369501-mRNA-1"/>
    <property type="gene ID" value="SCUD_0000369501"/>
</dbReference>
<dbReference type="EMBL" id="UZAK01004341">
    <property type="protein sequence ID" value="VDO83821.1"/>
    <property type="molecule type" value="Genomic_DNA"/>
</dbReference>
<dbReference type="AlphaFoldDB" id="A0A183JLW4"/>
<feature type="domain" description="DUF6451" evidence="1">
    <location>
        <begin position="147"/>
        <end position="179"/>
    </location>
</feature>
<reference evidence="4" key="1">
    <citation type="submission" date="2016-06" db="UniProtKB">
        <authorList>
            <consortium name="WormBaseParasite"/>
        </authorList>
    </citation>
    <scope>IDENTIFICATION</scope>
</reference>
<reference evidence="2 3" key="2">
    <citation type="submission" date="2018-11" db="EMBL/GenBank/DDBJ databases">
        <authorList>
            <consortium name="Pathogen Informatics"/>
        </authorList>
    </citation>
    <scope>NUCLEOTIDE SEQUENCE [LARGE SCALE GENOMIC DNA]</scope>
    <source>
        <strain evidence="2">Dakar</strain>
        <strain evidence="3">Dakar, Senegal</strain>
    </source>
</reference>
<dbReference type="InterPro" id="IPR045609">
    <property type="entry name" value="DUF6451"/>
</dbReference>
<evidence type="ECO:0000313" key="2">
    <source>
        <dbReference type="EMBL" id="VDO83821.1"/>
    </source>
</evidence>
<proteinExistence type="predicted"/>
<sequence>MKDSVDTQHRDQQAGSRRDLLCTVEIAIPWIIDERTIELNLSSLHNFIDNQEASDSADSKPLCDPLQHYETNADEDKQCCSNLWSNKSQHPQGKRILKYNTASTSQTTIDGDTLEDVETFNIPGSVIDKQGGSDADMKAWIGEASGAFPRLKNTWNSKQLATNVKLRIFSTNVKTVLLYEAETWRTDTTIIKMVQLFINNYLRKILNIR</sequence>
<dbReference type="PANTHER" id="PTHR47027">
    <property type="entry name" value="REVERSE TRANSCRIPTASE DOMAIN-CONTAINING PROTEIN"/>
    <property type="match status" value="1"/>
</dbReference>
<dbReference type="PANTHER" id="PTHR47027:SF25">
    <property type="entry name" value="REVERSE TRANSCRIPTASE DOMAIN-CONTAINING PROTEIN"/>
    <property type="match status" value="1"/>
</dbReference>
<dbReference type="Proteomes" id="UP000279833">
    <property type="component" value="Unassembled WGS sequence"/>
</dbReference>